<dbReference type="EMBL" id="PCWR01000049">
    <property type="protein sequence ID" value="PIR06744.1"/>
    <property type="molecule type" value="Genomic_DNA"/>
</dbReference>
<dbReference type="PANTHER" id="PTHR47559">
    <property type="entry name" value="OS03G0844900 PROTEIN"/>
    <property type="match status" value="1"/>
</dbReference>
<dbReference type="InterPro" id="IPR052757">
    <property type="entry name" value="Ribosomal_protein_S1"/>
</dbReference>
<dbReference type="SMART" id="SM00316">
    <property type="entry name" value="S1"/>
    <property type="match status" value="4"/>
</dbReference>
<protein>
    <submittedName>
        <fullName evidence="2">30S ribosomal protein S1</fullName>
    </submittedName>
</protein>
<dbReference type="PROSITE" id="PS50126">
    <property type="entry name" value="S1"/>
    <property type="match status" value="4"/>
</dbReference>
<feature type="domain" description="S1 motif" evidence="1">
    <location>
        <begin position="209"/>
        <end position="278"/>
    </location>
</feature>
<feature type="domain" description="S1 motif" evidence="1">
    <location>
        <begin position="114"/>
        <end position="192"/>
    </location>
</feature>
<dbReference type="InterPro" id="IPR012340">
    <property type="entry name" value="NA-bd_OB-fold"/>
</dbReference>
<dbReference type="GO" id="GO:0005840">
    <property type="term" value="C:ribosome"/>
    <property type="evidence" value="ECO:0007669"/>
    <property type="project" value="UniProtKB-KW"/>
</dbReference>
<dbReference type="Pfam" id="PF00575">
    <property type="entry name" value="S1"/>
    <property type="match status" value="3"/>
</dbReference>
<comment type="caution">
    <text evidence="2">The sequence shown here is derived from an EMBL/GenBank/DDBJ whole genome shotgun (WGS) entry which is preliminary data.</text>
</comment>
<dbReference type="PRINTS" id="PR00681">
    <property type="entry name" value="RIBOSOMALS1"/>
</dbReference>
<evidence type="ECO:0000313" key="3">
    <source>
        <dbReference type="Proteomes" id="UP000228867"/>
    </source>
</evidence>
<dbReference type="AlphaFoldDB" id="A0A2H0ND07"/>
<feature type="domain" description="S1 motif" evidence="1">
    <location>
        <begin position="295"/>
        <end position="362"/>
    </location>
</feature>
<dbReference type="InterPro" id="IPR003029">
    <property type="entry name" value="S1_domain"/>
</dbReference>
<evidence type="ECO:0000259" key="1">
    <source>
        <dbReference type="PROSITE" id="PS50126"/>
    </source>
</evidence>
<sequence length="364" mass="40626">MEISSKQLHILNQLAKSNAPLMSLLKVGDLVEGKILEKRTRMILVDLGKYGIGAIYGLELLNAGRDFIKNLKVGDVIPGKVINSDNEDGFVELSISEAGRQEAWQEISELKEKEEVIKVIISGFNSGGLIAKIKDVSAFLPVSQLAAEHYPRIAGADKNQISQALQKLVGQELNIKIIDINPRTNKLIISEKEAAGVNLKELIKNYQIGQIIEGIISGIADFGVFVQFTDNPAVEGLIYISEISHRLIDNPKEIVKLDQVIKAKIIEIKEGKIFLSSKVLEPNPWDKVGDYYKEKQTVKGEVYKFYPFGAVINLEHDLQGQIHVAEFGSLEEIKKQLELNKKYSFIIESIQPQEKRIVLKLASQ</sequence>
<dbReference type="Gene3D" id="2.40.50.140">
    <property type="entry name" value="Nucleic acid-binding proteins"/>
    <property type="match status" value="4"/>
</dbReference>
<dbReference type="SUPFAM" id="SSF50249">
    <property type="entry name" value="Nucleic acid-binding proteins"/>
    <property type="match status" value="4"/>
</dbReference>
<feature type="domain" description="S1 motif" evidence="1">
    <location>
        <begin position="28"/>
        <end position="96"/>
    </location>
</feature>
<keyword evidence="2" id="KW-0687">Ribonucleoprotein</keyword>
<dbReference type="Proteomes" id="UP000228867">
    <property type="component" value="Unassembled WGS sequence"/>
</dbReference>
<organism evidence="2 3">
    <name type="scientific">Candidatus Jorgensenbacteria bacterium CG11_big_fil_rev_8_21_14_0_20_38_23</name>
    <dbReference type="NCBI Taxonomy" id="1974594"/>
    <lineage>
        <taxon>Bacteria</taxon>
        <taxon>Candidatus Joergenseniibacteriota</taxon>
    </lineage>
</organism>
<evidence type="ECO:0000313" key="2">
    <source>
        <dbReference type="EMBL" id="PIR06744.1"/>
    </source>
</evidence>
<dbReference type="PANTHER" id="PTHR47559:SF1">
    <property type="entry name" value="OS03G0844900 PROTEIN"/>
    <property type="match status" value="1"/>
</dbReference>
<accession>A0A2H0ND07</accession>
<dbReference type="InterPro" id="IPR035104">
    <property type="entry name" value="Ribosomal_protein_S1-like"/>
</dbReference>
<dbReference type="GO" id="GO:0003676">
    <property type="term" value="F:nucleic acid binding"/>
    <property type="evidence" value="ECO:0007669"/>
    <property type="project" value="InterPro"/>
</dbReference>
<gene>
    <name evidence="2" type="ORF">COV54_02245</name>
</gene>
<reference evidence="2 3" key="1">
    <citation type="submission" date="2017-09" db="EMBL/GenBank/DDBJ databases">
        <title>Depth-based differentiation of microbial function through sediment-hosted aquifers and enrichment of novel symbionts in the deep terrestrial subsurface.</title>
        <authorList>
            <person name="Probst A.J."/>
            <person name="Ladd B."/>
            <person name="Jarett J.K."/>
            <person name="Geller-Mcgrath D.E."/>
            <person name="Sieber C.M."/>
            <person name="Emerson J.B."/>
            <person name="Anantharaman K."/>
            <person name="Thomas B.C."/>
            <person name="Malmstrom R."/>
            <person name="Stieglmeier M."/>
            <person name="Klingl A."/>
            <person name="Woyke T."/>
            <person name="Ryan C.M."/>
            <person name="Banfield J.F."/>
        </authorList>
    </citation>
    <scope>NUCLEOTIDE SEQUENCE [LARGE SCALE GENOMIC DNA]</scope>
    <source>
        <strain evidence="2">CG11_big_fil_rev_8_21_14_0_20_38_23</strain>
    </source>
</reference>
<keyword evidence="2" id="KW-0689">Ribosomal protein</keyword>
<proteinExistence type="predicted"/>
<name>A0A2H0ND07_9BACT</name>